<gene>
    <name evidence="1" type="ORF">NQ176_g1982</name>
</gene>
<reference evidence="1" key="1">
    <citation type="submission" date="2022-08" db="EMBL/GenBank/DDBJ databases">
        <title>Genome Sequence of Lecanicillium fungicola.</title>
        <authorList>
            <person name="Buettner E."/>
        </authorList>
    </citation>
    <scope>NUCLEOTIDE SEQUENCE</scope>
    <source>
        <strain evidence="1">Babe33</strain>
    </source>
</reference>
<dbReference type="Proteomes" id="UP001143910">
    <property type="component" value="Unassembled WGS sequence"/>
</dbReference>
<organism evidence="1 2">
    <name type="scientific">Zarea fungicola</name>
    <dbReference type="NCBI Taxonomy" id="93591"/>
    <lineage>
        <taxon>Eukaryota</taxon>
        <taxon>Fungi</taxon>
        <taxon>Dikarya</taxon>
        <taxon>Ascomycota</taxon>
        <taxon>Pezizomycotina</taxon>
        <taxon>Sordariomycetes</taxon>
        <taxon>Hypocreomycetidae</taxon>
        <taxon>Hypocreales</taxon>
        <taxon>Cordycipitaceae</taxon>
        <taxon>Zarea</taxon>
    </lineage>
</organism>
<sequence>MPDKILDDISHRRYNPLTASWLLVSPHRTKRPWQGQQEAAVEAKLPEYDPKCYLCPGNTRASGDSNPSYEKTFAFVNDYSAVKEQQPDYEPEPSSNDLSSLLLQAKSVKGVCYVMTFSPKHHLTLADMPAADILPCIDHWTRIYANHLSASNPLTEAASRLSLSVARDQAPIPRDEYRYMQIFENKGAAMGCSNPHPHCQVPARARRAPPPRRLRPAGAREGGAHRLAERRLPRRLPLVGRLAV</sequence>
<name>A0ACC1NQX4_9HYPO</name>
<comment type="caution">
    <text evidence="1">The sequence shown here is derived from an EMBL/GenBank/DDBJ whole genome shotgun (WGS) entry which is preliminary data.</text>
</comment>
<evidence type="ECO:0000313" key="2">
    <source>
        <dbReference type="Proteomes" id="UP001143910"/>
    </source>
</evidence>
<proteinExistence type="predicted"/>
<keyword evidence="2" id="KW-1185">Reference proteome</keyword>
<evidence type="ECO:0000313" key="1">
    <source>
        <dbReference type="EMBL" id="KAJ2981508.1"/>
    </source>
</evidence>
<dbReference type="EMBL" id="JANJQO010000126">
    <property type="protein sequence ID" value="KAJ2981508.1"/>
    <property type="molecule type" value="Genomic_DNA"/>
</dbReference>
<protein>
    <submittedName>
        <fullName evidence="1">Uncharacterized protein</fullName>
    </submittedName>
</protein>
<accession>A0ACC1NQX4</accession>